<dbReference type="Pfam" id="PF14527">
    <property type="entry name" value="LAGLIDADG_WhiA"/>
    <property type="match status" value="1"/>
</dbReference>
<keyword evidence="3" id="KW-0131">Cell cycle</keyword>
<evidence type="ECO:0000313" key="6">
    <source>
        <dbReference type="EMBL" id="MPN40483.1"/>
    </source>
</evidence>
<dbReference type="GO" id="GO:0051301">
    <property type="term" value="P:cell division"/>
    <property type="evidence" value="ECO:0007669"/>
    <property type="project" value="UniProtKB-KW"/>
</dbReference>
<feature type="domain" description="Sporulation regulator WhiA C-terminal" evidence="4">
    <location>
        <begin position="56"/>
        <end position="138"/>
    </location>
</feature>
<evidence type="ECO:0000256" key="1">
    <source>
        <dbReference type="ARBA" id="ARBA00022618"/>
    </source>
</evidence>
<dbReference type="EMBL" id="VSSQ01096914">
    <property type="protein sequence ID" value="MPN40483.1"/>
    <property type="molecule type" value="Genomic_DNA"/>
</dbReference>
<dbReference type="Pfam" id="PF02650">
    <property type="entry name" value="HTH_WhiA"/>
    <property type="match status" value="1"/>
</dbReference>
<accession>A0A645HYW7</accession>
<dbReference type="GO" id="GO:0003677">
    <property type="term" value="F:DNA binding"/>
    <property type="evidence" value="ECO:0007669"/>
    <property type="project" value="UniProtKB-KW"/>
</dbReference>
<feature type="domain" description="WhiA LAGLIDADG-like" evidence="5">
    <location>
        <begin position="1"/>
        <end position="53"/>
    </location>
</feature>
<protein>
    <submittedName>
        <fullName evidence="6">Putative sporulation transcription regulator WhiA</fullName>
    </submittedName>
</protein>
<dbReference type="InterPro" id="IPR039518">
    <property type="entry name" value="WhiA_LAGLIDADG_dom"/>
</dbReference>
<dbReference type="InterPro" id="IPR023054">
    <property type="entry name" value="Sporulation_regulator_WhiA_C"/>
</dbReference>
<dbReference type="NCBIfam" id="TIGR00647">
    <property type="entry name" value="DNA_bind_WhiA"/>
    <property type="match status" value="1"/>
</dbReference>
<organism evidence="6">
    <name type="scientific">bioreactor metagenome</name>
    <dbReference type="NCBI Taxonomy" id="1076179"/>
    <lineage>
        <taxon>unclassified sequences</taxon>
        <taxon>metagenomes</taxon>
        <taxon>ecological metagenomes</taxon>
    </lineage>
</organism>
<dbReference type="InterPro" id="IPR003802">
    <property type="entry name" value="Sporulation_regulator_WhiA"/>
</dbReference>
<sequence>MRKLSLEARISERKNSLLLYIKESEKIVDFLRLVEASKALLDFENVRIVKSMRNQVNRQVNCETANLAKTVDASVRQVEMIEKLLDKIGVKGLPPNLRDLAMLRLDYPDSTFKEMGVMLDPPLTKSGVAYRMKKLEGFAATILDE</sequence>
<evidence type="ECO:0000256" key="2">
    <source>
        <dbReference type="ARBA" id="ARBA00023125"/>
    </source>
</evidence>
<dbReference type="Gene3D" id="3.10.28.10">
    <property type="entry name" value="Homing endonucleases"/>
    <property type="match status" value="1"/>
</dbReference>
<name>A0A645HYW7_9ZZZZ</name>
<reference evidence="6" key="1">
    <citation type="submission" date="2019-08" db="EMBL/GenBank/DDBJ databases">
        <authorList>
            <person name="Kucharzyk K."/>
            <person name="Murdoch R.W."/>
            <person name="Higgins S."/>
            <person name="Loffler F."/>
        </authorList>
    </citation>
    <scope>NUCLEOTIDE SEQUENCE</scope>
</reference>
<keyword evidence="2" id="KW-0238">DNA-binding</keyword>
<evidence type="ECO:0000256" key="3">
    <source>
        <dbReference type="ARBA" id="ARBA00023306"/>
    </source>
</evidence>
<evidence type="ECO:0000259" key="5">
    <source>
        <dbReference type="Pfam" id="PF14527"/>
    </source>
</evidence>
<dbReference type="PANTHER" id="PTHR37307:SF1">
    <property type="entry name" value="CELL DIVISION PROTEIN WHIA-RELATED"/>
    <property type="match status" value="1"/>
</dbReference>
<dbReference type="GO" id="GO:0043937">
    <property type="term" value="P:regulation of sporulation"/>
    <property type="evidence" value="ECO:0007669"/>
    <property type="project" value="InterPro"/>
</dbReference>
<dbReference type="AlphaFoldDB" id="A0A645HYW7"/>
<dbReference type="InterPro" id="IPR027434">
    <property type="entry name" value="Homing_endonucl"/>
</dbReference>
<evidence type="ECO:0000259" key="4">
    <source>
        <dbReference type="Pfam" id="PF02650"/>
    </source>
</evidence>
<proteinExistence type="predicted"/>
<gene>
    <name evidence="6" type="primary">whiA_26</name>
    <name evidence="6" type="ORF">SDC9_188021</name>
</gene>
<keyword evidence="1" id="KW-0132">Cell division</keyword>
<comment type="caution">
    <text evidence="6">The sequence shown here is derived from an EMBL/GenBank/DDBJ whole genome shotgun (WGS) entry which is preliminary data.</text>
</comment>
<dbReference type="PANTHER" id="PTHR37307">
    <property type="entry name" value="CELL DIVISION PROTEIN WHIA-RELATED"/>
    <property type="match status" value="1"/>
</dbReference>